<name>A0ABD3A5G1_9GENT</name>
<accession>A0ABD3A5G1</accession>
<feature type="region of interest" description="Disordered" evidence="1">
    <location>
        <begin position="1"/>
        <end position="27"/>
    </location>
</feature>
<keyword evidence="3" id="KW-1185">Reference proteome</keyword>
<gene>
    <name evidence="2" type="ORF">ACH5RR_011130</name>
</gene>
<evidence type="ECO:0000313" key="3">
    <source>
        <dbReference type="Proteomes" id="UP001630127"/>
    </source>
</evidence>
<organism evidence="2 3">
    <name type="scientific">Cinchona calisaya</name>
    <dbReference type="NCBI Taxonomy" id="153742"/>
    <lineage>
        <taxon>Eukaryota</taxon>
        <taxon>Viridiplantae</taxon>
        <taxon>Streptophyta</taxon>
        <taxon>Embryophyta</taxon>
        <taxon>Tracheophyta</taxon>
        <taxon>Spermatophyta</taxon>
        <taxon>Magnoliopsida</taxon>
        <taxon>eudicotyledons</taxon>
        <taxon>Gunneridae</taxon>
        <taxon>Pentapetalae</taxon>
        <taxon>asterids</taxon>
        <taxon>lamiids</taxon>
        <taxon>Gentianales</taxon>
        <taxon>Rubiaceae</taxon>
        <taxon>Cinchonoideae</taxon>
        <taxon>Cinchoneae</taxon>
        <taxon>Cinchona</taxon>
    </lineage>
</organism>
<proteinExistence type="predicted"/>
<dbReference type="AlphaFoldDB" id="A0ABD3A5G1"/>
<comment type="caution">
    <text evidence="2">The sequence shown here is derived from an EMBL/GenBank/DDBJ whole genome shotgun (WGS) entry which is preliminary data.</text>
</comment>
<dbReference type="Proteomes" id="UP001630127">
    <property type="component" value="Unassembled WGS sequence"/>
</dbReference>
<sequence length="88" mass="9863">MNSSKRVQPTPTSSSSRRGQSWKQLNQPITPIHHALHSDKKFTRGHRLLPSILSTATWESKGTKDKDQSVPVAGRLQTTGSKSLLFRR</sequence>
<reference evidence="2 3" key="1">
    <citation type="submission" date="2024-11" db="EMBL/GenBank/DDBJ databases">
        <title>A near-complete genome assembly of Cinchona calisaya.</title>
        <authorList>
            <person name="Lian D.C."/>
            <person name="Zhao X.W."/>
            <person name="Wei L."/>
        </authorList>
    </citation>
    <scope>NUCLEOTIDE SEQUENCE [LARGE SCALE GENOMIC DNA]</scope>
    <source>
        <tissue evidence="2">Nenye</tissue>
    </source>
</reference>
<feature type="region of interest" description="Disordered" evidence="1">
    <location>
        <begin position="58"/>
        <end position="88"/>
    </location>
</feature>
<protein>
    <submittedName>
        <fullName evidence="2">Uncharacterized protein</fullName>
    </submittedName>
</protein>
<evidence type="ECO:0000313" key="2">
    <source>
        <dbReference type="EMBL" id="KAL3526474.1"/>
    </source>
</evidence>
<dbReference type="EMBL" id="JBJUIK010000005">
    <property type="protein sequence ID" value="KAL3526474.1"/>
    <property type="molecule type" value="Genomic_DNA"/>
</dbReference>
<evidence type="ECO:0000256" key="1">
    <source>
        <dbReference type="SAM" id="MobiDB-lite"/>
    </source>
</evidence>